<sequence>MTKSKHNQVAEKIARKLGSEYKSDKGIDVVTTRQAVEIEVKKSTLNQGLNQVLRSDKARYLAVTPDIVQEALKIAQGSGVGVMSSSGRIVKRAGRKRKV</sequence>
<name>A0A1F7Z540_9BACT</name>
<evidence type="ECO:0000313" key="2">
    <source>
        <dbReference type="Proteomes" id="UP000177169"/>
    </source>
</evidence>
<comment type="caution">
    <text evidence="1">The sequence shown here is derived from an EMBL/GenBank/DDBJ whole genome shotgun (WGS) entry which is preliminary data.</text>
</comment>
<accession>A0A1F7Z540</accession>
<evidence type="ECO:0000313" key="1">
    <source>
        <dbReference type="EMBL" id="OGM34677.1"/>
    </source>
</evidence>
<dbReference type="Proteomes" id="UP000177169">
    <property type="component" value="Unassembled WGS sequence"/>
</dbReference>
<gene>
    <name evidence="1" type="ORF">A3D01_04085</name>
</gene>
<dbReference type="STRING" id="1802505.A3D01_04085"/>
<dbReference type="AlphaFoldDB" id="A0A1F7Z540"/>
<reference evidence="1 2" key="1">
    <citation type="journal article" date="2016" name="Nat. Commun.">
        <title>Thousands of microbial genomes shed light on interconnected biogeochemical processes in an aquifer system.</title>
        <authorList>
            <person name="Anantharaman K."/>
            <person name="Brown C.T."/>
            <person name="Hug L.A."/>
            <person name="Sharon I."/>
            <person name="Castelle C.J."/>
            <person name="Probst A.J."/>
            <person name="Thomas B.C."/>
            <person name="Singh A."/>
            <person name="Wilkins M.J."/>
            <person name="Karaoz U."/>
            <person name="Brodie E.L."/>
            <person name="Williams K.H."/>
            <person name="Hubbard S.S."/>
            <person name="Banfield J.F."/>
        </authorList>
    </citation>
    <scope>NUCLEOTIDE SEQUENCE [LARGE SCALE GENOMIC DNA]</scope>
</reference>
<proteinExistence type="predicted"/>
<organism evidence="1 2">
    <name type="scientific">Candidatus Woesebacteria bacterium RIFCSPHIGHO2_02_FULL_39_13</name>
    <dbReference type="NCBI Taxonomy" id="1802505"/>
    <lineage>
        <taxon>Bacteria</taxon>
        <taxon>Candidatus Woeseibacteriota</taxon>
    </lineage>
</organism>
<protein>
    <submittedName>
        <fullName evidence="1">Uncharacterized protein</fullName>
    </submittedName>
</protein>
<dbReference type="EMBL" id="MGGR01000003">
    <property type="protein sequence ID" value="OGM34677.1"/>
    <property type="molecule type" value="Genomic_DNA"/>
</dbReference>